<dbReference type="InterPro" id="IPR002048">
    <property type="entry name" value="EF_hand_dom"/>
</dbReference>
<dbReference type="AlphaFoldDB" id="A0A6J0NXT3"/>
<feature type="domain" description="EF-hand" evidence="3">
    <location>
        <begin position="98"/>
        <end position="133"/>
    </location>
</feature>
<reference evidence="5" key="2">
    <citation type="submission" date="2025-08" db="UniProtKB">
        <authorList>
            <consortium name="RefSeq"/>
        </authorList>
    </citation>
    <scope>IDENTIFICATION</scope>
    <source>
        <tissue evidence="5">Leaf</tissue>
    </source>
</reference>
<dbReference type="PROSITE" id="PS50222">
    <property type="entry name" value="EF_HAND_2"/>
    <property type="match status" value="4"/>
</dbReference>
<protein>
    <submittedName>
        <fullName evidence="5">Probable calcium-binding protein CML34</fullName>
    </submittedName>
</protein>
<dbReference type="RefSeq" id="XP_018489464.2">
    <property type="nucleotide sequence ID" value="XM_018633962.2"/>
</dbReference>
<feature type="domain" description="EF-hand" evidence="3">
    <location>
        <begin position="70"/>
        <end position="97"/>
    </location>
</feature>
<dbReference type="GeneID" id="108860051"/>
<dbReference type="OrthoDB" id="26525at2759"/>
<evidence type="ECO:0000259" key="3">
    <source>
        <dbReference type="PROSITE" id="PS50222"/>
    </source>
</evidence>
<dbReference type="FunFam" id="1.10.238.10:FF:000178">
    <property type="entry name" value="Calmodulin-2 A"/>
    <property type="match status" value="1"/>
</dbReference>
<feature type="domain" description="EF-hand" evidence="3">
    <location>
        <begin position="34"/>
        <end position="69"/>
    </location>
</feature>
<dbReference type="SMART" id="SM00054">
    <property type="entry name" value="EFh"/>
    <property type="match status" value="4"/>
</dbReference>
<evidence type="ECO:0000313" key="4">
    <source>
        <dbReference type="Proteomes" id="UP000504610"/>
    </source>
</evidence>
<evidence type="ECO:0000256" key="1">
    <source>
        <dbReference type="ARBA" id="ARBA00022737"/>
    </source>
</evidence>
<dbReference type="GO" id="GO:0043226">
    <property type="term" value="C:organelle"/>
    <property type="evidence" value="ECO:0007669"/>
    <property type="project" value="UniProtKB-ARBA"/>
</dbReference>
<proteinExistence type="predicted"/>
<evidence type="ECO:0000256" key="2">
    <source>
        <dbReference type="ARBA" id="ARBA00022837"/>
    </source>
</evidence>
<feature type="domain" description="EF-hand" evidence="3">
    <location>
        <begin position="1"/>
        <end position="33"/>
    </location>
</feature>
<organism evidence="4 5">
    <name type="scientific">Raphanus sativus</name>
    <name type="common">Radish</name>
    <name type="synonym">Raphanus raphanistrum var. sativus</name>
    <dbReference type="NCBI Taxonomy" id="3726"/>
    <lineage>
        <taxon>Eukaryota</taxon>
        <taxon>Viridiplantae</taxon>
        <taxon>Streptophyta</taxon>
        <taxon>Embryophyta</taxon>
        <taxon>Tracheophyta</taxon>
        <taxon>Spermatophyta</taxon>
        <taxon>Magnoliopsida</taxon>
        <taxon>eudicotyledons</taxon>
        <taxon>Gunneridae</taxon>
        <taxon>Pentapetalae</taxon>
        <taxon>rosids</taxon>
        <taxon>malvids</taxon>
        <taxon>Brassicales</taxon>
        <taxon>Brassicaceae</taxon>
        <taxon>Brassiceae</taxon>
        <taxon>Raphanus</taxon>
    </lineage>
</organism>
<keyword evidence="4" id="KW-1185">Reference proteome</keyword>
<dbReference type="SUPFAM" id="SSF47473">
    <property type="entry name" value="EF-hand"/>
    <property type="match status" value="1"/>
</dbReference>
<keyword evidence="1" id="KW-0677">Repeat</keyword>
<accession>A0A6J0NXT3</accession>
<keyword evidence="2" id="KW-0106">Calcium</keyword>
<dbReference type="InterPro" id="IPR018247">
    <property type="entry name" value="EF_Hand_1_Ca_BS"/>
</dbReference>
<dbReference type="Pfam" id="PF13499">
    <property type="entry name" value="EF-hand_7"/>
    <property type="match status" value="2"/>
</dbReference>
<gene>
    <name evidence="5" type="primary">LOC108860051</name>
</gene>
<dbReference type="InterPro" id="IPR050145">
    <property type="entry name" value="Centrin_CML-like"/>
</dbReference>
<name>A0A6J0NXT3_RAPSA</name>
<reference evidence="4" key="1">
    <citation type="journal article" date="2019" name="Database">
        <title>The radish genome database (RadishGD): an integrated information resource for radish genomics.</title>
        <authorList>
            <person name="Yu H.J."/>
            <person name="Baek S."/>
            <person name="Lee Y.J."/>
            <person name="Cho A."/>
            <person name="Mun J.H."/>
        </authorList>
    </citation>
    <scope>NUCLEOTIDE SEQUENCE [LARGE SCALE GENOMIC DNA]</scope>
    <source>
        <strain evidence="4">cv. WK10039</strain>
    </source>
</reference>
<dbReference type="GO" id="GO:0005509">
    <property type="term" value="F:calcium ion binding"/>
    <property type="evidence" value="ECO:0007669"/>
    <property type="project" value="InterPro"/>
</dbReference>
<dbReference type="KEGG" id="rsz:108860051"/>
<dbReference type="PANTHER" id="PTHR23050">
    <property type="entry name" value="CALCIUM BINDING PROTEIN"/>
    <property type="match status" value="1"/>
</dbReference>
<dbReference type="Proteomes" id="UP000504610">
    <property type="component" value="Chromosome 1"/>
</dbReference>
<sequence length="135" mass="15107">MSAKQIFHKFDKNNDGKLSLAEFREAALAFSKNIPDEEITSMFKEFDVDGDGELDAGEFTLCINNMLKEAFDFCDTDGDGKVTASAFHAAMTGLGEEFTEEKCAEMVQAVDADGDGYLSFEEFMVMIIWRVLRNE</sequence>
<dbReference type="InterPro" id="IPR011992">
    <property type="entry name" value="EF-hand-dom_pair"/>
</dbReference>
<evidence type="ECO:0000313" key="5">
    <source>
        <dbReference type="RefSeq" id="XP_018489464.2"/>
    </source>
</evidence>
<dbReference type="CDD" id="cd00051">
    <property type="entry name" value="EFh"/>
    <property type="match status" value="2"/>
</dbReference>
<dbReference type="Gene3D" id="1.10.238.10">
    <property type="entry name" value="EF-hand"/>
    <property type="match status" value="2"/>
</dbReference>
<dbReference type="PROSITE" id="PS00018">
    <property type="entry name" value="EF_HAND_1"/>
    <property type="match status" value="3"/>
</dbReference>